<organism evidence="2 3">
    <name type="scientific">Desulforamulus reducens (strain ATCC BAA-1160 / DSM 100696 / MI-1)</name>
    <name type="common">Desulfotomaculum reducens</name>
    <dbReference type="NCBI Taxonomy" id="349161"/>
    <lineage>
        <taxon>Bacteria</taxon>
        <taxon>Bacillati</taxon>
        <taxon>Bacillota</taxon>
        <taxon>Clostridia</taxon>
        <taxon>Eubacteriales</taxon>
        <taxon>Peptococcaceae</taxon>
        <taxon>Desulforamulus</taxon>
    </lineage>
</organism>
<sequence>MEELSHLAIASTVARGDADVGMGNEKVSMQVREVDFIPLQRERYELVIRKEDLNKPYIQAAIEIIQSQEFKKELGGLGNYDISETGNIVAEV</sequence>
<dbReference type="PANTHER" id="PTHR38431">
    <property type="entry name" value="BLL2305 PROTEIN"/>
    <property type="match status" value="1"/>
</dbReference>
<dbReference type="KEGG" id="drm:Dred_1553"/>
<protein>
    <submittedName>
        <fullName evidence="2">Molybdate-binding protein</fullName>
    </submittedName>
</protein>
<dbReference type="eggNOG" id="COG1910">
    <property type="taxonomic scope" value="Bacteria"/>
</dbReference>
<dbReference type="Pfam" id="PF12727">
    <property type="entry name" value="PBP_like"/>
    <property type="match status" value="1"/>
</dbReference>
<dbReference type="HOGENOM" id="CLU_2408517_0_0_9"/>
<accession>A4J4S8</accession>
<feature type="domain" description="PBP" evidence="1">
    <location>
        <begin position="2"/>
        <end position="66"/>
    </location>
</feature>
<dbReference type="EMBL" id="CP000612">
    <property type="protein sequence ID" value="ABO50081.1"/>
    <property type="molecule type" value="Genomic_DNA"/>
</dbReference>
<reference evidence="2 3" key="1">
    <citation type="submission" date="2007-03" db="EMBL/GenBank/DDBJ databases">
        <title>Complete sequence of Desulfotomaculum reducens MI-1.</title>
        <authorList>
            <consortium name="US DOE Joint Genome Institute"/>
            <person name="Copeland A."/>
            <person name="Lucas S."/>
            <person name="Lapidus A."/>
            <person name="Barry K."/>
            <person name="Detter J.C."/>
            <person name="Glavina del Rio T."/>
            <person name="Hammon N."/>
            <person name="Israni S."/>
            <person name="Dalin E."/>
            <person name="Tice H."/>
            <person name="Pitluck S."/>
            <person name="Sims D."/>
            <person name="Brettin T."/>
            <person name="Bruce D."/>
            <person name="Han C."/>
            <person name="Tapia R."/>
            <person name="Schmutz J."/>
            <person name="Larimer F."/>
            <person name="Land M."/>
            <person name="Hauser L."/>
            <person name="Kyrpides N."/>
            <person name="Kim E."/>
            <person name="Tebo B.M."/>
            <person name="Richardson P."/>
        </authorList>
    </citation>
    <scope>NUCLEOTIDE SEQUENCE [LARGE SCALE GENOMIC DNA]</scope>
    <source>
        <strain evidence="2 3">MI-1</strain>
    </source>
</reference>
<dbReference type="STRING" id="349161.Dred_1553"/>
<gene>
    <name evidence="2" type="ordered locus">Dred_1553</name>
</gene>
<evidence type="ECO:0000313" key="2">
    <source>
        <dbReference type="EMBL" id="ABO50081.1"/>
    </source>
</evidence>
<dbReference type="Proteomes" id="UP000001556">
    <property type="component" value="Chromosome"/>
</dbReference>
<dbReference type="PANTHER" id="PTHR38431:SF1">
    <property type="entry name" value="BLL2305 PROTEIN"/>
    <property type="match status" value="1"/>
</dbReference>
<name>A4J4S8_DESRM</name>
<proteinExistence type="predicted"/>
<keyword evidence="3" id="KW-1185">Reference proteome</keyword>
<dbReference type="AlphaFoldDB" id="A4J4S8"/>
<dbReference type="InterPro" id="IPR024370">
    <property type="entry name" value="PBP_domain"/>
</dbReference>
<evidence type="ECO:0000313" key="3">
    <source>
        <dbReference type="Proteomes" id="UP000001556"/>
    </source>
</evidence>
<evidence type="ECO:0000259" key="1">
    <source>
        <dbReference type="Pfam" id="PF12727"/>
    </source>
</evidence>